<feature type="domain" description="Phosphoribosyltransferase" evidence="2">
    <location>
        <begin position="169"/>
        <end position="229"/>
    </location>
</feature>
<dbReference type="InterPro" id="IPR029057">
    <property type="entry name" value="PRTase-like"/>
</dbReference>
<dbReference type="Pfam" id="PF00156">
    <property type="entry name" value="Pribosyltran"/>
    <property type="match status" value="1"/>
</dbReference>
<name>A0A974NJT9_PERPY</name>
<evidence type="ECO:0000259" key="2">
    <source>
        <dbReference type="Pfam" id="PF00156"/>
    </source>
</evidence>
<dbReference type="SUPFAM" id="SSF53271">
    <property type="entry name" value="PRTase-like"/>
    <property type="match status" value="1"/>
</dbReference>
<dbReference type="InterPro" id="IPR000836">
    <property type="entry name" value="PRTase_dom"/>
</dbReference>
<proteinExistence type="inferred from homology"/>
<reference evidence="3 4" key="1">
    <citation type="submission" date="2021-01" db="EMBL/GenBank/DDBJ databases">
        <title>FDA dAtabase for Regulatory Grade micrObial Sequences (FDA-ARGOS): Supporting development and validation of Infectious Disease Dx tests.</title>
        <authorList>
            <person name="Nelson B."/>
            <person name="Plummer A."/>
            <person name="Tallon L."/>
            <person name="Sadzewicz L."/>
            <person name="Zhao X."/>
            <person name="Boylan J."/>
            <person name="Ott S."/>
            <person name="Bowen H."/>
            <person name="Vavikolanu K."/>
            <person name="Mehta A."/>
            <person name="Aluvathingal J."/>
            <person name="Nadendla S."/>
            <person name="Myers T."/>
            <person name="Yan Y."/>
            <person name="Sichtig H."/>
        </authorList>
    </citation>
    <scope>NUCLEOTIDE SEQUENCE [LARGE SCALE GENOMIC DNA]</scope>
    <source>
        <strain evidence="3 4">FDAARGOS_1161</strain>
    </source>
</reference>
<evidence type="ECO:0000313" key="4">
    <source>
        <dbReference type="Proteomes" id="UP000595254"/>
    </source>
</evidence>
<dbReference type="AlphaFoldDB" id="A0A974NJT9"/>
<organism evidence="3 4">
    <name type="scientific">Peribacillus psychrosaccharolyticus</name>
    <name type="common">Bacillus psychrosaccharolyticus</name>
    <dbReference type="NCBI Taxonomy" id="1407"/>
    <lineage>
        <taxon>Bacteria</taxon>
        <taxon>Bacillati</taxon>
        <taxon>Bacillota</taxon>
        <taxon>Bacilli</taxon>
        <taxon>Bacillales</taxon>
        <taxon>Bacillaceae</taxon>
        <taxon>Peribacillus</taxon>
    </lineage>
</organism>
<dbReference type="PANTHER" id="PTHR47505">
    <property type="entry name" value="DNA UTILIZATION PROTEIN YHGH"/>
    <property type="match status" value="1"/>
</dbReference>
<comment type="similarity">
    <text evidence="1">Belongs to the ComF/GntX family.</text>
</comment>
<dbReference type="RefSeq" id="WP_040374519.1">
    <property type="nucleotide sequence ID" value="NZ_CP068053.1"/>
</dbReference>
<dbReference type="PANTHER" id="PTHR47505:SF1">
    <property type="entry name" value="DNA UTILIZATION PROTEIN YHGH"/>
    <property type="match status" value="1"/>
</dbReference>
<dbReference type="EMBL" id="CP068053">
    <property type="protein sequence ID" value="QQS99148.1"/>
    <property type="molecule type" value="Genomic_DNA"/>
</dbReference>
<gene>
    <name evidence="3" type="ORF">I6J18_16065</name>
</gene>
<dbReference type="CDD" id="cd06223">
    <property type="entry name" value="PRTases_typeI"/>
    <property type="match status" value="1"/>
</dbReference>
<evidence type="ECO:0000256" key="1">
    <source>
        <dbReference type="ARBA" id="ARBA00008007"/>
    </source>
</evidence>
<dbReference type="Gene3D" id="3.40.50.2020">
    <property type="match status" value="1"/>
</dbReference>
<evidence type="ECO:0000313" key="3">
    <source>
        <dbReference type="EMBL" id="QQS99148.1"/>
    </source>
</evidence>
<keyword evidence="4" id="KW-1185">Reference proteome</keyword>
<dbReference type="InterPro" id="IPR051910">
    <property type="entry name" value="ComF/GntX_DNA_util-trans"/>
</dbReference>
<dbReference type="Proteomes" id="UP000595254">
    <property type="component" value="Chromosome"/>
</dbReference>
<dbReference type="KEGG" id="ppsr:I6J18_16065"/>
<sequence length="230" mass="26428">MFSNQLCLLCNEEMRQELSWKSVFLKVTEKVCCETCNTKFERITGDRCRTCSRTLADSQDSVCYDCIRWEHDSTWSGCLSSNHSLFIYNDFLKEIIAKYKYRGDYAIAGAFAPYLKQYLAELEFDCLVPIPLSAERLRERGFNQAKGLAQMAGYSCQELLMRTHSEKQSKKSRHERIHAQQVFQLCSEEVQGKQILLLDDIYTTGSTLRQAAKVLKLAGAEEIKSLTLAR</sequence>
<accession>A0A974NJT9</accession>
<protein>
    <submittedName>
        <fullName evidence="3">ComF family protein</fullName>
    </submittedName>
</protein>